<accession>A0A8H7VI61</accession>
<dbReference type="Proteomes" id="UP000646827">
    <property type="component" value="Unassembled WGS sequence"/>
</dbReference>
<dbReference type="GO" id="GO:0061504">
    <property type="term" value="P:cyclic threonylcarbamoyladenosine biosynthetic process"/>
    <property type="evidence" value="ECO:0007669"/>
    <property type="project" value="TreeGrafter"/>
</dbReference>
<dbReference type="GO" id="GO:0005741">
    <property type="term" value="C:mitochondrial outer membrane"/>
    <property type="evidence" value="ECO:0007669"/>
    <property type="project" value="TreeGrafter"/>
</dbReference>
<organism evidence="2 3">
    <name type="scientific">Circinella minor</name>
    <dbReference type="NCBI Taxonomy" id="1195481"/>
    <lineage>
        <taxon>Eukaryota</taxon>
        <taxon>Fungi</taxon>
        <taxon>Fungi incertae sedis</taxon>
        <taxon>Mucoromycota</taxon>
        <taxon>Mucoromycotina</taxon>
        <taxon>Mucoromycetes</taxon>
        <taxon>Mucorales</taxon>
        <taxon>Lichtheimiaceae</taxon>
        <taxon>Circinella</taxon>
    </lineage>
</organism>
<dbReference type="PANTHER" id="PTHR43267:SF2">
    <property type="entry name" value="TRNA THREONYLCARBAMOYLADENOSINE DEHYDRATASE 1-RELATED"/>
    <property type="match status" value="1"/>
</dbReference>
<name>A0A8H7VI61_9FUNG</name>
<dbReference type="GO" id="GO:0061503">
    <property type="term" value="F:tRNA threonylcarbamoyladenosine dehydratase"/>
    <property type="evidence" value="ECO:0007669"/>
    <property type="project" value="TreeGrafter"/>
</dbReference>
<dbReference type="InterPro" id="IPR000594">
    <property type="entry name" value="ThiF_NAD_FAD-bd"/>
</dbReference>
<feature type="domain" description="THIF-type NAD/FAD binding fold" evidence="1">
    <location>
        <begin position="101"/>
        <end position="336"/>
    </location>
</feature>
<evidence type="ECO:0000259" key="1">
    <source>
        <dbReference type="Pfam" id="PF00899"/>
    </source>
</evidence>
<dbReference type="InterPro" id="IPR045886">
    <property type="entry name" value="ThiF/MoeB/HesA"/>
</dbReference>
<protein>
    <recommendedName>
        <fullName evidence="1">THIF-type NAD/FAD binding fold domain-containing protein</fullName>
    </recommendedName>
</protein>
<dbReference type="GO" id="GO:0008641">
    <property type="term" value="F:ubiquitin-like modifier activating enzyme activity"/>
    <property type="evidence" value="ECO:0007669"/>
    <property type="project" value="InterPro"/>
</dbReference>
<dbReference type="PANTHER" id="PTHR43267">
    <property type="entry name" value="TRNA THREONYLCARBAMOYLADENOSINE DEHYDRATASE"/>
    <property type="match status" value="1"/>
</dbReference>
<dbReference type="CDD" id="cd00755">
    <property type="entry name" value="YgdL_like"/>
    <property type="match status" value="1"/>
</dbReference>
<comment type="caution">
    <text evidence="2">The sequence shown here is derived from an EMBL/GenBank/DDBJ whole genome shotgun (WGS) entry which is preliminary data.</text>
</comment>
<dbReference type="Gene3D" id="3.40.50.720">
    <property type="entry name" value="NAD(P)-binding Rossmann-like Domain"/>
    <property type="match status" value="1"/>
</dbReference>
<gene>
    <name evidence="2" type="ORF">INT45_005272</name>
</gene>
<sequence>MTLKTQVEQWTHSASQFFYGHEKTIQLSATAIAASVITASALLSYQASQRRYNSKILKRQIDLQESISPTIDLHASLDTLHSSSSSCSFSYDEALIDEQLARNIAFLGEEGVDLIRESFVIIVGTGSVGSWVALMLLRSGVQHLRLVDPKRLNRKNMAYHAVANLDDIGLAKVQVLRNHFRDIAPFSKVECCTERLIPSNMDTLLGGQPAYVVDTMDNLDEKLALAEYCHKNNIKLISSMSTGAKADPTRIQISDISDTFEDPLARVYRRRLKMLKIDRGIPVALSIEKPLPKDKDSLLSSPIPDFRSRNLPILGPIPSMFGMTIATFIILQLAKFTTLPPPPSRLKDNLFGRILYDVSDRERKIYKNFKPPFDIHDIIYIYEELWYGKSILTGPQDRLTLARWDKTKPMTVLNAVCMSRDEARAHDALDSKTDLRKHYGEDVVDYVNKQFKQEKEFQKFWK</sequence>
<dbReference type="SUPFAM" id="SSF69572">
    <property type="entry name" value="Activating enzymes of the ubiquitin-like proteins"/>
    <property type="match status" value="1"/>
</dbReference>
<dbReference type="Pfam" id="PF00899">
    <property type="entry name" value="ThiF"/>
    <property type="match status" value="1"/>
</dbReference>
<dbReference type="AlphaFoldDB" id="A0A8H7VI61"/>
<dbReference type="EMBL" id="JAEPRB010000302">
    <property type="protein sequence ID" value="KAG2217388.1"/>
    <property type="molecule type" value="Genomic_DNA"/>
</dbReference>
<reference evidence="2 3" key="1">
    <citation type="submission" date="2020-12" db="EMBL/GenBank/DDBJ databases">
        <title>Metabolic potential, ecology and presence of endohyphal bacteria is reflected in genomic diversity of Mucoromycotina.</title>
        <authorList>
            <person name="Muszewska A."/>
            <person name="Okrasinska A."/>
            <person name="Steczkiewicz K."/>
            <person name="Drgas O."/>
            <person name="Orlowska M."/>
            <person name="Perlinska-Lenart U."/>
            <person name="Aleksandrzak-Piekarczyk T."/>
            <person name="Szatraj K."/>
            <person name="Zielenkiewicz U."/>
            <person name="Pilsyk S."/>
            <person name="Malc E."/>
            <person name="Mieczkowski P."/>
            <person name="Kruszewska J.S."/>
            <person name="Biernat P."/>
            <person name="Pawlowska J."/>
        </authorList>
    </citation>
    <scope>NUCLEOTIDE SEQUENCE [LARGE SCALE GENOMIC DNA]</scope>
    <source>
        <strain evidence="2 3">CBS 142.35</strain>
    </source>
</reference>
<dbReference type="OrthoDB" id="10265862at2759"/>
<evidence type="ECO:0000313" key="3">
    <source>
        <dbReference type="Proteomes" id="UP000646827"/>
    </source>
</evidence>
<proteinExistence type="predicted"/>
<dbReference type="InterPro" id="IPR035985">
    <property type="entry name" value="Ubiquitin-activating_enz"/>
</dbReference>
<keyword evidence="3" id="KW-1185">Reference proteome</keyword>
<evidence type="ECO:0000313" key="2">
    <source>
        <dbReference type="EMBL" id="KAG2217388.1"/>
    </source>
</evidence>